<feature type="region of interest" description="Disordered" evidence="1">
    <location>
        <begin position="39"/>
        <end position="70"/>
    </location>
</feature>
<gene>
    <name evidence="2" type="ORF">CK203_079889</name>
</gene>
<sequence length="70" mass="7571">MGVAMGSGRGAQVVAIGGLDLPGSSFLTGSSRHRRAWLMRCGPSPDPPDRRDSLLKEKKENEKKVGVFQF</sequence>
<dbReference type="AlphaFoldDB" id="A0A438DI49"/>
<feature type="compositionally biased region" description="Basic and acidic residues" evidence="1">
    <location>
        <begin position="47"/>
        <end position="70"/>
    </location>
</feature>
<evidence type="ECO:0000256" key="1">
    <source>
        <dbReference type="SAM" id="MobiDB-lite"/>
    </source>
</evidence>
<comment type="caution">
    <text evidence="2">The sequence shown here is derived from an EMBL/GenBank/DDBJ whole genome shotgun (WGS) entry which is preliminary data.</text>
</comment>
<dbReference type="Proteomes" id="UP000288805">
    <property type="component" value="Unassembled WGS sequence"/>
</dbReference>
<dbReference type="EMBL" id="QGNW01001615">
    <property type="protein sequence ID" value="RVW35089.1"/>
    <property type="molecule type" value="Genomic_DNA"/>
</dbReference>
<accession>A0A438DI49</accession>
<organism evidence="2 3">
    <name type="scientific">Vitis vinifera</name>
    <name type="common">Grape</name>
    <dbReference type="NCBI Taxonomy" id="29760"/>
    <lineage>
        <taxon>Eukaryota</taxon>
        <taxon>Viridiplantae</taxon>
        <taxon>Streptophyta</taxon>
        <taxon>Embryophyta</taxon>
        <taxon>Tracheophyta</taxon>
        <taxon>Spermatophyta</taxon>
        <taxon>Magnoliopsida</taxon>
        <taxon>eudicotyledons</taxon>
        <taxon>Gunneridae</taxon>
        <taxon>Pentapetalae</taxon>
        <taxon>rosids</taxon>
        <taxon>Vitales</taxon>
        <taxon>Vitaceae</taxon>
        <taxon>Viteae</taxon>
        <taxon>Vitis</taxon>
    </lineage>
</organism>
<protein>
    <submittedName>
        <fullName evidence="2">Uncharacterized protein</fullName>
    </submittedName>
</protein>
<evidence type="ECO:0000313" key="3">
    <source>
        <dbReference type="Proteomes" id="UP000288805"/>
    </source>
</evidence>
<evidence type="ECO:0000313" key="2">
    <source>
        <dbReference type="EMBL" id="RVW35089.1"/>
    </source>
</evidence>
<reference evidence="2 3" key="1">
    <citation type="journal article" date="2018" name="PLoS Genet.">
        <title>Population sequencing reveals clonal diversity and ancestral inbreeding in the grapevine cultivar Chardonnay.</title>
        <authorList>
            <person name="Roach M.J."/>
            <person name="Johnson D.L."/>
            <person name="Bohlmann J."/>
            <person name="van Vuuren H.J."/>
            <person name="Jones S.J."/>
            <person name="Pretorius I.S."/>
            <person name="Schmidt S.A."/>
            <person name="Borneman A.R."/>
        </authorList>
    </citation>
    <scope>NUCLEOTIDE SEQUENCE [LARGE SCALE GENOMIC DNA]</scope>
    <source>
        <strain evidence="3">cv. Chardonnay</strain>
        <tissue evidence="2">Leaf</tissue>
    </source>
</reference>
<proteinExistence type="predicted"/>
<name>A0A438DI49_VITVI</name>